<evidence type="ECO:0000256" key="4">
    <source>
        <dbReference type="ARBA" id="ARBA00022763"/>
    </source>
</evidence>
<comment type="subcellular location">
    <subcellularLocation>
        <location evidence="1">Nucleus</location>
    </subcellularLocation>
</comment>
<comment type="caution">
    <text evidence="11">The sequence shown here is derived from an EMBL/GenBank/DDBJ whole genome shotgun (WGS) entry which is preliminary data.</text>
</comment>
<name>A0AAE0V6W0_9TELE</name>
<keyword evidence="12" id="KW-1185">Reference proteome</keyword>
<dbReference type="PANTHER" id="PTHR28643:SF1">
    <property type="entry name" value="SWI5-DEPENDENT RECOMBINATION DNA REPAIR PROTEIN 1 HOMOLOG"/>
    <property type="match status" value="1"/>
</dbReference>
<dbReference type="Gene3D" id="6.10.140.1020">
    <property type="match status" value="1"/>
</dbReference>
<evidence type="ECO:0000256" key="8">
    <source>
        <dbReference type="ARBA" id="ARBA00023204"/>
    </source>
</evidence>
<evidence type="ECO:0000256" key="10">
    <source>
        <dbReference type="ARBA" id="ARBA00033234"/>
    </source>
</evidence>
<gene>
    <name evidence="11" type="ORF">QTP70_034325</name>
</gene>
<evidence type="ECO:0000313" key="11">
    <source>
        <dbReference type="EMBL" id="KAK3540570.1"/>
    </source>
</evidence>
<keyword evidence="9" id="KW-0539">Nucleus</keyword>
<dbReference type="InterPro" id="IPR042429">
    <property type="entry name" value="SFR1"/>
</dbReference>
<evidence type="ECO:0000256" key="5">
    <source>
        <dbReference type="ARBA" id="ARBA00023015"/>
    </source>
</evidence>
<dbReference type="PANTHER" id="PTHR28643">
    <property type="entry name" value="SWI5-DEPENDENT RECOMBINATION DNA REPAIR PROTEIN 1 HOMOLOG"/>
    <property type="match status" value="1"/>
</dbReference>
<evidence type="ECO:0000256" key="1">
    <source>
        <dbReference type="ARBA" id="ARBA00004123"/>
    </source>
</evidence>
<protein>
    <recommendedName>
        <fullName evidence="3">Swi5-dependent recombination DNA repair protein 1 homolog</fullName>
    </recommendedName>
    <alternativeName>
        <fullName evidence="10">Meiosis protein 5 homolog</fullName>
    </alternativeName>
</protein>
<comment type="similarity">
    <text evidence="2">Belongs to the SFR1/MEI5 family.</text>
</comment>
<evidence type="ECO:0000256" key="3">
    <source>
        <dbReference type="ARBA" id="ARBA00014688"/>
    </source>
</evidence>
<sequence length="256" mass="28747">MLLSKFSLDVTSAKTSFYKEKLETSAQDPRKLHNIFLSLLNPPAPPAPSSLTAEGLIHGGPTLQLTGLKGSVANIFVSGTTAHFQPMSAALKDRLKRTRRSFTSPLSVVKRLKIDEDEVPQASNKETTLVDEGVIDVNRNETGREDCLKSLGSDCAQRSQCELLQLREKLKKDVKDKSETLRRLKMVKMYRKKNDLTQLQGLIDKWRQCAQAALYELQTELPTDGQKASLSQLIDHFGLEDSKLHFNRTEEEFTDS</sequence>
<accession>A0AAE0V6W0</accession>
<dbReference type="InterPro" id="IPR018468">
    <property type="entry name" value="SFR1/Mei5"/>
</dbReference>
<proteinExistence type="inferred from homology"/>
<evidence type="ECO:0000256" key="2">
    <source>
        <dbReference type="ARBA" id="ARBA00008729"/>
    </source>
</evidence>
<dbReference type="GO" id="GO:0000724">
    <property type="term" value="P:double-strand break repair via homologous recombination"/>
    <property type="evidence" value="ECO:0007669"/>
    <property type="project" value="InterPro"/>
</dbReference>
<organism evidence="11 12">
    <name type="scientific">Hemibagrus guttatus</name>
    <dbReference type="NCBI Taxonomy" id="175788"/>
    <lineage>
        <taxon>Eukaryota</taxon>
        <taxon>Metazoa</taxon>
        <taxon>Chordata</taxon>
        <taxon>Craniata</taxon>
        <taxon>Vertebrata</taxon>
        <taxon>Euteleostomi</taxon>
        <taxon>Actinopterygii</taxon>
        <taxon>Neopterygii</taxon>
        <taxon>Teleostei</taxon>
        <taxon>Ostariophysi</taxon>
        <taxon>Siluriformes</taxon>
        <taxon>Bagridae</taxon>
        <taxon>Hemibagrus</taxon>
    </lineage>
</organism>
<keyword evidence="8" id="KW-0234">DNA repair</keyword>
<keyword evidence="4" id="KW-0227">DNA damage</keyword>
<dbReference type="Pfam" id="PF10376">
    <property type="entry name" value="Mei5"/>
    <property type="match status" value="1"/>
</dbReference>
<evidence type="ECO:0000256" key="6">
    <source>
        <dbReference type="ARBA" id="ARBA00023054"/>
    </source>
</evidence>
<evidence type="ECO:0000256" key="7">
    <source>
        <dbReference type="ARBA" id="ARBA00023163"/>
    </source>
</evidence>
<dbReference type="EMBL" id="JAUCMX010000007">
    <property type="protein sequence ID" value="KAK3540570.1"/>
    <property type="molecule type" value="Genomic_DNA"/>
</dbReference>
<dbReference type="GO" id="GO:0032798">
    <property type="term" value="C:Swi5-Sfr1 complex"/>
    <property type="evidence" value="ECO:0007669"/>
    <property type="project" value="InterPro"/>
</dbReference>
<keyword evidence="6" id="KW-0175">Coiled coil</keyword>
<dbReference type="Proteomes" id="UP001274896">
    <property type="component" value="Unassembled WGS sequence"/>
</dbReference>
<evidence type="ECO:0000313" key="12">
    <source>
        <dbReference type="Proteomes" id="UP001274896"/>
    </source>
</evidence>
<dbReference type="GO" id="GO:0003713">
    <property type="term" value="F:transcription coactivator activity"/>
    <property type="evidence" value="ECO:0007669"/>
    <property type="project" value="InterPro"/>
</dbReference>
<keyword evidence="7" id="KW-0804">Transcription</keyword>
<dbReference type="AlphaFoldDB" id="A0AAE0V6W0"/>
<reference evidence="11" key="1">
    <citation type="submission" date="2023-06" db="EMBL/GenBank/DDBJ databases">
        <title>Male Hemibagrus guttatus genome.</title>
        <authorList>
            <person name="Bian C."/>
        </authorList>
    </citation>
    <scope>NUCLEOTIDE SEQUENCE</scope>
    <source>
        <strain evidence="11">Male_cb2023</strain>
        <tissue evidence="11">Muscle</tissue>
    </source>
</reference>
<keyword evidence="5" id="KW-0805">Transcription regulation</keyword>
<evidence type="ECO:0000256" key="9">
    <source>
        <dbReference type="ARBA" id="ARBA00023242"/>
    </source>
</evidence>